<evidence type="ECO:0000259" key="2">
    <source>
        <dbReference type="Pfam" id="PF04536"/>
    </source>
</evidence>
<dbReference type="Pfam" id="PF04536">
    <property type="entry name" value="TPM_phosphatase"/>
    <property type="match status" value="1"/>
</dbReference>
<name>A0A855X4K1_9BACT</name>
<accession>A0A855X4K1</accession>
<keyword evidence="1" id="KW-0812">Transmembrane</keyword>
<feature type="non-terminal residue" evidence="3">
    <location>
        <position position="1"/>
    </location>
</feature>
<organism evidence="3 4">
    <name type="scientific">candidate division GN15 bacterium</name>
    <dbReference type="NCBI Taxonomy" id="2072418"/>
    <lineage>
        <taxon>Bacteria</taxon>
        <taxon>candidate division GN15</taxon>
    </lineage>
</organism>
<sequence>YSLENYAHDVLAKWGIGQKGKDNGVLFLVAIQEHKARVEVGYGLEDKLTDLEAGRLVNRNSPMAEAFREGDYAGGVNAVLDGIVQAIGGEYNPPKPKKKGNRLPPFAPLAFVIFFIIISILRRAGSSGRRFGGPFIGGFGGFGGGFGGGGGGGGFSFGGGSSGGGGASGGW</sequence>
<proteinExistence type="predicted"/>
<dbReference type="InterPro" id="IPR007621">
    <property type="entry name" value="TPM_dom"/>
</dbReference>
<evidence type="ECO:0000313" key="3">
    <source>
        <dbReference type="EMBL" id="PWB76322.1"/>
    </source>
</evidence>
<keyword evidence="1" id="KW-0472">Membrane</keyword>
<feature type="transmembrane region" description="Helical" evidence="1">
    <location>
        <begin position="103"/>
        <end position="121"/>
    </location>
</feature>
<reference evidence="3 4" key="1">
    <citation type="journal article" date="2018" name="ISME J.">
        <title>A methanotrophic archaeon couples anaerobic oxidation of methane to Fe(III) reduction.</title>
        <authorList>
            <person name="Cai C."/>
            <person name="Leu A.O."/>
            <person name="Xie G.J."/>
            <person name="Guo J."/>
            <person name="Feng Y."/>
            <person name="Zhao J.X."/>
            <person name="Tyson G.W."/>
            <person name="Yuan Z."/>
            <person name="Hu S."/>
        </authorList>
    </citation>
    <scope>NUCLEOTIDE SEQUENCE [LARGE SCALE GENOMIC DNA]</scope>
    <source>
        <strain evidence="3">FeB_12</strain>
    </source>
</reference>
<dbReference type="PANTHER" id="PTHR30373:SF2">
    <property type="entry name" value="UPF0603 PROTEIN YGCG"/>
    <property type="match status" value="1"/>
</dbReference>
<protein>
    <recommendedName>
        <fullName evidence="2">TPM domain-containing protein</fullName>
    </recommendedName>
</protein>
<dbReference type="Gene3D" id="3.10.310.50">
    <property type="match status" value="1"/>
</dbReference>
<gene>
    <name evidence="3" type="ORF">C3F09_00605</name>
</gene>
<evidence type="ECO:0000313" key="4">
    <source>
        <dbReference type="Proteomes" id="UP000250918"/>
    </source>
</evidence>
<evidence type="ECO:0000256" key="1">
    <source>
        <dbReference type="SAM" id="Phobius"/>
    </source>
</evidence>
<feature type="domain" description="TPM" evidence="2">
    <location>
        <begin position="2"/>
        <end position="85"/>
    </location>
</feature>
<dbReference type="PANTHER" id="PTHR30373">
    <property type="entry name" value="UPF0603 PROTEIN YGCG"/>
    <property type="match status" value="1"/>
</dbReference>
<dbReference type="AlphaFoldDB" id="A0A855X4K1"/>
<comment type="caution">
    <text evidence="3">The sequence shown here is derived from an EMBL/GenBank/DDBJ whole genome shotgun (WGS) entry which is preliminary data.</text>
</comment>
<dbReference type="Proteomes" id="UP000250918">
    <property type="component" value="Unassembled WGS sequence"/>
</dbReference>
<keyword evidence="1" id="KW-1133">Transmembrane helix</keyword>
<dbReference type="EMBL" id="PQAP01000002">
    <property type="protein sequence ID" value="PWB76322.1"/>
    <property type="molecule type" value="Genomic_DNA"/>
</dbReference>